<feature type="transmembrane region" description="Helical" evidence="2">
    <location>
        <begin position="702"/>
        <end position="725"/>
    </location>
</feature>
<feature type="compositionally biased region" description="Low complexity" evidence="1">
    <location>
        <begin position="521"/>
        <end position="541"/>
    </location>
</feature>
<evidence type="ECO:0000256" key="1">
    <source>
        <dbReference type="SAM" id="MobiDB-lite"/>
    </source>
</evidence>
<keyword evidence="2" id="KW-1133">Transmembrane helix</keyword>
<evidence type="ECO:0000313" key="4">
    <source>
        <dbReference type="Proteomes" id="UP000285317"/>
    </source>
</evidence>
<evidence type="ECO:0000313" key="3">
    <source>
        <dbReference type="EMBL" id="AZZ52889.1"/>
    </source>
</evidence>
<evidence type="ECO:0000256" key="2">
    <source>
        <dbReference type="SAM" id="Phobius"/>
    </source>
</evidence>
<dbReference type="AlphaFoldDB" id="A0A3Q9UXR4"/>
<keyword evidence="2" id="KW-0812">Transmembrane</keyword>
<organism evidence="3 4">
    <name type="scientific">Rathayibacter festucae DSM 15932</name>
    <dbReference type="NCBI Taxonomy" id="1328866"/>
    <lineage>
        <taxon>Bacteria</taxon>
        <taxon>Bacillati</taxon>
        <taxon>Actinomycetota</taxon>
        <taxon>Actinomycetes</taxon>
        <taxon>Micrococcales</taxon>
        <taxon>Microbacteriaceae</taxon>
        <taxon>Rathayibacter</taxon>
    </lineage>
</organism>
<sequence length="1048" mass="113736">MPPEIRPDGYGHAGFWPDGKAAIVLLPSGAQGETLLELAAQWTKTGLLGQALWVLPEHVKTSPYAPPQIEAVVLGVGADLESVAIAVDLFEALAEEPLALVRLVTLRSALPERETDEAQDAVADLVSRWVRTSMPLPNPSATLADQTTELRRVTLICAPTAFQLRERVEAHEHGFVVIASPEDRSSPWSGDAFVRDDERFTGFTLTHLASVAGLWNGVTDGSVELMSRESDGGDSVWISRVFLNAVLTESLGRRVAAGVLENAARPDSLLIDPSVSPPPPGTAYIDDGQIAGYVESMVAGALRLDGGALTYDSAGSLDVPEPERIGFWAQIGRFFAFSAGKLVQIPRWAVLWITSSANRSVTRALHTSQGSAVVGADYDEVLDVRDRLLVADLEHLRDDEGRARAEADAPAAMAHVRTTPQLWAGLRELVFGALDGSADLRDAGFAPVEGAVPVFGRVGDVLALPDDPWVSSGYDVPPGFPERVDWYALALADPRERLQNWVSASEAAAAAAAAQVPVEAGAAAPEAAEEPAAQESEAGPSDSAAFAPPAQETLVEGEAAEPRTVVQIEVPAEEAPEPVEAPVSAYDAEARRSGRLQALGEYDLWAGRQSSSFVWRFLDRIGAERRRAEDEVAYLKGEIDAIRPERPGELLGLRREFHRTLLVGWVTVLSLAIVVGVGIWFVNDYASRQPAGTFDPGLITSVLLWVLVGLAGAGVLITLISLVRYHAGWSRFERRIQLERTRLAHYGRSARRAREEAARLRSVHRQAVEWLVLLSKAVHRPWHVPPVWTQHETFDVERGAMPFAVRLATVSGEETAAVARMRAAMTSKLVRRGWRHEAFESLVQEMAADYGAGQGFGLSALDEDLPHSSNHTRRMLLRALDDESLLTRIAAPRLADIVASVQRDEEAIARPRVRPMGTNPLNALRRPEDFEGVELDVPWDDFLLDSLTRADPMTPVSATVLTELQVGERYHERVTSFLVAPSRLQERLRFDPSAPIHVVPFEASTGSPVDLVWRVDVVGPVPRAAIRLWDGAVRASAPVVPADGDSGV</sequence>
<gene>
    <name evidence="3" type="ORF">C1I64_13155</name>
</gene>
<feature type="region of interest" description="Disordered" evidence="1">
    <location>
        <begin position="521"/>
        <end position="550"/>
    </location>
</feature>
<name>A0A3Q9UXR4_9MICO</name>
<keyword evidence="2" id="KW-0472">Membrane</keyword>
<dbReference type="RefSeq" id="WP_127887500.1">
    <property type="nucleotide sequence ID" value="NZ_CP028137.1"/>
</dbReference>
<feature type="transmembrane region" description="Helical" evidence="2">
    <location>
        <begin position="661"/>
        <end position="682"/>
    </location>
</feature>
<dbReference type="Proteomes" id="UP000285317">
    <property type="component" value="Chromosome"/>
</dbReference>
<accession>A0A3Q9UXR4</accession>
<dbReference type="EMBL" id="CP028137">
    <property type="protein sequence ID" value="AZZ52889.1"/>
    <property type="molecule type" value="Genomic_DNA"/>
</dbReference>
<protein>
    <submittedName>
        <fullName evidence="3">Uncharacterized protein</fullName>
    </submittedName>
</protein>
<dbReference type="KEGG" id="rfs:C1I64_13155"/>
<reference evidence="3 4" key="1">
    <citation type="submission" date="2018-03" db="EMBL/GenBank/DDBJ databases">
        <title>Bacteriophage NCPPB3778 and a type I-E CRISPR drive the evolution of the US Biological Select Agent, Rathayibacter toxicus.</title>
        <authorList>
            <person name="Davis E.W.II."/>
            <person name="Tabima J.F."/>
            <person name="Weisberg A.J."/>
            <person name="Dantas Lopes L."/>
            <person name="Wiseman M.S."/>
            <person name="Wiseman M.S."/>
            <person name="Pupko T."/>
            <person name="Belcher M.S."/>
            <person name="Sechler A.J."/>
            <person name="Tancos M.A."/>
            <person name="Schroeder B.K."/>
            <person name="Murray T.D."/>
            <person name="Luster D.G."/>
            <person name="Schneider W.L."/>
            <person name="Rogers E."/>
            <person name="Andreote F.D."/>
            <person name="Grunwald N.J."/>
            <person name="Putnam M.L."/>
            <person name="Chang J.H."/>
        </authorList>
    </citation>
    <scope>NUCLEOTIDE SEQUENCE [LARGE SCALE GENOMIC DNA]</scope>
    <source>
        <strain evidence="3 4">DSM 15932</strain>
    </source>
</reference>
<proteinExistence type="predicted"/>